<evidence type="ECO:0000313" key="1">
    <source>
        <dbReference type="EMBL" id="TXG90271.1"/>
    </source>
</evidence>
<accession>A0A6P2CEX5</accession>
<reference evidence="1 2" key="1">
    <citation type="submission" date="2018-07" db="EMBL/GenBank/DDBJ databases">
        <title>Genome sequence of Rhodococcus rhodnii ATCC 35071 from Rhodnius prolixus.</title>
        <authorList>
            <person name="Patel V."/>
            <person name="Vogel K.J."/>
        </authorList>
    </citation>
    <scope>NUCLEOTIDE SEQUENCE [LARGE SCALE GENOMIC DNA]</scope>
    <source>
        <strain evidence="1 2">ATCC 35071</strain>
    </source>
</reference>
<gene>
    <name evidence="1" type="ORF">DW322_08610</name>
</gene>
<dbReference type="Proteomes" id="UP000471120">
    <property type="component" value="Unassembled WGS sequence"/>
</dbReference>
<proteinExistence type="predicted"/>
<protein>
    <submittedName>
        <fullName evidence="1">Uncharacterized protein</fullName>
    </submittedName>
</protein>
<comment type="caution">
    <text evidence="1">The sequence shown here is derived from an EMBL/GenBank/DDBJ whole genome shotgun (WGS) entry which is preliminary data.</text>
</comment>
<name>A0A6P2CEX5_9NOCA</name>
<sequence length="66" mass="7055">MDEAMVRRREDLGVVAVCDRCGETFATALAAASSEHAVALVRDLLRDLYGWTHDALVDLCGGCSAT</sequence>
<dbReference type="RefSeq" id="WP_010838939.1">
    <property type="nucleotide sequence ID" value="NZ_QRCM01000001.1"/>
</dbReference>
<dbReference type="EMBL" id="QRCM01000001">
    <property type="protein sequence ID" value="TXG90271.1"/>
    <property type="molecule type" value="Genomic_DNA"/>
</dbReference>
<organism evidence="1 2">
    <name type="scientific">Rhodococcus rhodnii</name>
    <dbReference type="NCBI Taxonomy" id="38312"/>
    <lineage>
        <taxon>Bacteria</taxon>
        <taxon>Bacillati</taxon>
        <taxon>Actinomycetota</taxon>
        <taxon>Actinomycetes</taxon>
        <taxon>Mycobacteriales</taxon>
        <taxon>Nocardiaceae</taxon>
        <taxon>Rhodococcus</taxon>
    </lineage>
</organism>
<evidence type="ECO:0000313" key="2">
    <source>
        <dbReference type="Proteomes" id="UP000471120"/>
    </source>
</evidence>
<dbReference type="AlphaFoldDB" id="A0A6P2CEX5"/>